<sequence length="89" mass="8716">MNARSSRAVTRAVRIFVRAADTCFAVKSPVALAGGNVMPAAPSGKAAAGVPSNGPAAGGGDAAVVAWMPAGGLIVGYARGCSAGRRAYR</sequence>
<name>A0ABV2VPY1_9ACTN</name>
<dbReference type="RefSeq" id="WP_355666501.1">
    <property type="nucleotide sequence ID" value="NZ_JBEXRX010000082.1"/>
</dbReference>
<comment type="caution">
    <text evidence="1">The sequence shown here is derived from an EMBL/GenBank/DDBJ whole genome shotgun (WGS) entry which is preliminary data.</text>
</comment>
<accession>A0ABV2VPY1</accession>
<gene>
    <name evidence="1" type="ORF">ABZ071_23585</name>
</gene>
<proteinExistence type="predicted"/>
<evidence type="ECO:0000313" key="2">
    <source>
        <dbReference type="Proteomes" id="UP001550348"/>
    </source>
</evidence>
<evidence type="ECO:0000313" key="1">
    <source>
        <dbReference type="EMBL" id="MEU0154843.1"/>
    </source>
</evidence>
<dbReference type="Proteomes" id="UP001550348">
    <property type="component" value="Unassembled WGS sequence"/>
</dbReference>
<keyword evidence="2" id="KW-1185">Reference proteome</keyword>
<reference evidence="1 2" key="1">
    <citation type="submission" date="2024-06" db="EMBL/GenBank/DDBJ databases">
        <title>The Natural Products Discovery Center: Release of the First 8490 Sequenced Strains for Exploring Actinobacteria Biosynthetic Diversity.</title>
        <authorList>
            <person name="Kalkreuter E."/>
            <person name="Kautsar S.A."/>
            <person name="Yang D."/>
            <person name="Bader C.D."/>
            <person name="Teijaro C.N."/>
            <person name="Fluegel L."/>
            <person name="Davis C.M."/>
            <person name="Simpson J.R."/>
            <person name="Lauterbach L."/>
            <person name="Steele A.D."/>
            <person name="Gui C."/>
            <person name="Meng S."/>
            <person name="Li G."/>
            <person name="Viehrig K."/>
            <person name="Ye F."/>
            <person name="Su P."/>
            <person name="Kiefer A.F."/>
            <person name="Nichols A."/>
            <person name="Cepeda A.J."/>
            <person name="Yan W."/>
            <person name="Fan B."/>
            <person name="Jiang Y."/>
            <person name="Adhikari A."/>
            <person name="Zheng C.-J."/>
            <person name="Schuster L."/>
            <person name="Cowan T.M."/>
            <person name="Smanski M.J."/>
            <person name="Chevrette M.G."/>
            <person name="De Carvalho L.P.S."/>
            <person name="Shen B."/>
        </authorList>
    </citation>
    <scope>NUCLEOTIDE SEQUENCE [LARGE SCALE GENOMIC DNA]</scope>
    <source>
        <strain evidence="1 2">NPDC006286</strain>
    </source>
</reference>
<organism evidence="1 2">
    <name type="scientific">Micromonospora fulviviridis</name>
    <dbReference type="NCBI Taxonomy" id="47860"/>
    <lineage>
        <taxon>Bacteria</taxon>
        <taxon>Bacillati</taxon>
        <taxon>Actinomycetota</taxon>
        <taxon>Actinomycetes</taxon>
        <taxon>Micromonosporales</taxon>
        <taxon>Micromonosporaceae</taxon>
        <taxon>Micromonospora</taxon>
    </lineage>
</organism>
<dbReference type="EMBL" id="JBEXRX010000082">
    <property type="protein sequence ID" value="MEU0154843.1"/>
    <property type="molecule type" value="Genomic_DNA"/>
</dbReference>
<protein>
    <submittedName>
        <fullName evidence="1">Uncharacterized protein</fullName>
    </submittedName>
</protein>